<reference evidence="8 9" key="1">
    <citation type="journal article" date="2008" name="Nature">
        <title>The Phaeodactylum genome reveals the evolutionary history of diatom genomes.</title>
        <authorList>
            <person name="Bowler C."/>
            <person name="Allen A.E."/>
            <person name="Badger J.H."/>
            <person name="Grimwood J."/>
            <person name="Jabbari K."/>
            <person name="Kuo A."/>
            <person name="Maheswari U."/>
            <person name="Martens C."/>
            <person name="Maumus F."/>
            <person name="Otillar R.P."/>
            <person name="Rayko E."/>
            <person name="Salamov A."/>
            <person name="Vandepoele K."/>
            <person name="Beszteri B."/>
            <person name="Gruber A."/>
            <person name="Heijde M."/>
            <person name="Katinka M."/>
            <person name="Mock T."/>
            <person name="Valentin K."/>
            <person name="Verret F."/>
            <person name="Berges J.A."/>
            <person name="Brownlee C."/>
            <person name="Cadoret J.P."/>
            <person name="Chiovitti A."/>
            <person name="Choi C.J."/>
            <person name="Coesel S."/>
            <person name="De Martino A."/>
            <person name="Detter J.C."/>
            <person name="Durkin C."/>
            <person name="Falciatore A."/>
            <person name="Fournet J."/>
            <person name="Haruta M."/>
            <person name="Huysman M.J."/>
            <person name="Jenkins B.D."/>
            <person name="Jiroutova K."/>
            <person name="Jorgensen R.E."/>
            <person name="Joubert Y."/>
            <person name="Kaplan A."/>
            <person name="Kroger N."/>
            <person name="Kroth P.G."/>
            <person name="La Roche J."/>
            <person name="Lindquist E."/>
            <person name="Lommer M."/>
            <person name="Martin-Jezequel V."/>
            <person name="Lopez P.J."/>
            <person name="Lucas S."/>
            <person name="Mangogna M."/>
            <person name="McGinnis K."/>
            <person name="Medlin L.K."/>
            <person name="Montsant A."/>
            <person name="Oudot-Le Secq M.P."/>
            <person name="Napoli C."/>
            <person name="Obornik M."/>
            <person name="Parker M.S."/>
            <person name="Petit J.L."/>
            <person name="Porcel B.M."/>
            <person name="Poulsen N."/>
            <person name="Robison M."/>
            <person name="Rychlewski L."/>
            <person name="Rynearson T.A."/>
            <person name="Schmutz J."/>
            <person name="Shapiro H."/>
            <person name="Siaut M."/>
            <person name="Stanley M."/>
            <person name="Sussman M.R."/>
            <person name="Taylor A.R."/>
            <person name="Vardi A."/>
            <person name="von Dassow P."/>
            <person name="Vyverman W."/>
            <person name="Willis A."/>
            <person name="Wyrwicz L.S."/>
            <person name="Rokhsar D.S."/>
            <person name="Weissenbach J."/>
            <person name="Armbrust E.V."/>
            <person name="Green B.R."/>
            <person name="Van de Peer Y."/>
            <person name="Grigoriev I.V."/>
        </authorList>
    </citation>
    <scope>NUCLEOTIDE SEQUENCE [LARGE SCALE GENOMIC DNA]</scope>
    <source>
        <strain evidence="8 9">CCAP 1055/1</strain>
    </source>
</reference>
<dbReference type="KEGG" id="pti:PHATRDRAFT_42565"/>
<keyword evidence="4" id="KW-1133">Transmembrane helix</keyword>
<name>B7FNS2_PHATC</name>
<keyword evidence="3" id="KW-0812">Transmembrane</keyword>
<evidence type="ECO:0000256" key="2">
    <source>
        <dbReference type="ARBA" id="ARBA00006824"/>
    </source>
</evidence>
<proteinExistence type="inferred from homology"/>
<gene>
    <name evidence="8" type="ORF">PHATRDRAFT_42565</name>
</gene>
<dbReference type="RefSeq" id="XP_002177089.1">
    <property type="nucleotide sequence ID" value="XM_002177053.1"/>
</dbReference>
<sequence length="417" mass="45809">MYLRPSQWLIAALCLVRVHSFGGLEAIPFAAVDHHALTHSLTIASGSSFEAFTSSTNTLASSLLTAYTDTLATYPLPTKVATGASLAVVGDAIAQSREPDAYDKRRAASFMMFDMAYRATQHALFPIIVLQCHGQFLMAPIVALSPWWASFASLDALAAMERTLASQLGIVPFLYYPVFFALTGAVQGLSLDGAINRAKENFIPLMKRNLLFWIPVQFVQFGFVEENLQIPFLSVCGLCWTFVLSVMAGSTKNYNQEESTADSTVTTRNPVTVSTNGATSQSLPTEDRYCVTGFEEGCHLPDDLFPHTTLKDVSHELEHMADDFAHELVEIADEVAHEIHDLAELTEEGWHEITEFAHLERKSQASAKVDKSEMTDGGISNRESSMIDMETGSASTKETSVAKAVQEDKELTLNQYK</sequence>
<feature type="region of interest" description="Disordered" evidence="6">
    <location>
        <begin position="364"/>
        <end position="417"/>
    </location>
</feature>
<dbReference type="STRING" id="556484.B7FNS2"/>
<reference evidence="9" key="2">
    <citation type="submission" date="2008-08" db="EMBL/GenBank/DDBJ databases">
        <authorList>
            <consortium name="Diatom Consortium"/>
            <person name="Grigoriev I."/>
            <person name="Grimwood J."/>
            <person name="Kuo A."/>
            <person name="Otillar R.P."/>
            <person name="Salamov A."/>
            <person name="Detter J.C."/>
            <person name="Lindquist E."/>
            <person name="Shapiro H."/>
            <person name="Lucas S."/>
            <person name="Glavina del Rio T."/>
            <person name="Pitluck S."/>
            <person name="Rokhsar D."/>
            <person name="Bowler C."/>
        </authorList>
    </citation>
    <scope>GENOME REANNOTATION</scope>
    <source>
        <strain evidence="9">CCAP 1055/1</strain>
    </source>
</reference>
<dbReference type="GO" id="GO:0005737">
    <property type="term" value="C:cytoplasm"/>
    <property type="evidence" value="ECO:0007669"/>
    <property type="project" value="TreeGrafter"/>
</dbReference>
<evidence type="ECO:0000256" key="5">
    <source>
        <dbReference type="ARBA" id="ARBA00023136"/>
    </source>
</evidence>
<feature type="compositionally biased region" description="Basic and acidic residues" evidence="6">
    <location>
        <begin position="364"/>
        <end position="374"/>
    </location>
</feature>
<evidence type="ECO:0000313" key="9">
    <source>
        <dbReference type="Proteomes" id="UP000000759"/>
    </source>
</evidence>
<accession>B7FNS2</accession>
<keyword evidence="5" id="KW-0472">Membrane</keyword>
<comment type="similarity">
    <text evidence="2">Belongs to the peroxisomal membrane protein PXMP2/4 family.</text>
</comment>
<dbReference type="PANTHER" id="PTHR11266:SF17">
    <property type="entry name" value="PROTEIN MPV17"/>
    <property type="match status" value="1"/>
</dbReference>
<dbReference type="EMBL" id="CM000605">
    <property type="protein sequence ID" value="EEC51552.1"/>
    <property type="molecule type" value="Genomic_DNA"/>
</dbReference>
<dbReference type="PaxDb" id="2850-Phatr42565"/>
<dbReference type="HOGENOM" id="CLU_659667_0_0_1"/>
<feature type="chain" id="PRO_5002855220" evidence="7">
    <location>
        <begin position="21"/>
        <end position="417"/>
    </location>
</feature>
<evidence type="ECO:0000256" key="4">
    <source>
        <dbReference type="ARBA" id="ARBA00022989"/>
    </source>
</evidence>
<evidence type="ECO:0000256" key="7">
    <source>
        <dbReference type="SAM" id="SignalP"/>
    </source>
</evidence>
<dbReference type="PANTHER" id="PTHR11266">
    <property type="entry name" value="PEROXISOMAL MEMBRANE PROTEIN 2, PXMP2 MPV17"/>
    <property type="match status" value="1"/>
</dbReference>
<evidence type="ECO:0000256" key="1">
    <source>
        <dbReference type="ARBA" id="ARBA00004141"/>
    </source>
</evidence>
<organism evidence="8 9">
    <name type="scientific">Phaeodactylum tricornutum (strain CCAP 1055/1)</name>
    <dbReference type="NCBI Taxonomy" id="556484"/>
    <lineage>
        <taxon>Eukaryota</taxon>
        <taxon>Sar</taxon>
        <taxon>Stramenopiles</taxon>
        <taxon>Ochrophyta</taxon>
        <taxon>Bacillariophyta</taxon>
        <taxon>Bacillariophyceae</taxon>
        <taxon>Bacillariophycidae</taxon>
        <taxon>Naviculales</taxon>
        <taxon>Phaeodactylaceae</taxon>
        <taxon>Phaeodactylum</taxon>
    </lineage>
</organism>
<evidence type="ECO:0000256" key="3">
    <source>
        <dbReference type="ARBA" id="ARBA00022692"/>
    </source>
</evidence>
<keyword evidence="7" id="KW-0732">Signal</keyword>
<dbReference type="Pfam" id="PF04117">
    <property type="entry name" value="Mpv17_PMP22"/>
    <property type="match status" value="1"/>
</dbReference>
<keyword evidence="9" id="KW-1185">Reference proteome</keyword>
<dbReference type="GeneID" id="7196265"/>
<evidence type="ECO:0000256" key="6">
    <source>
        <dbReference type="SAM" id="MobiDB-lite"/>
    </source>
</evidence>
<dbReference type="InParanoid" id="B7FNS2"/>
<dbReference type="eggNOG" id="ENOG502S3KH">
    <property type="taxonomic scope" value="Eukaryota"/>
</dbReference>
<feature type="signal peptide" evidence="7">
    <location>
        <begin position="1"/>
        <end position="20"/>
    </location>
</feature>
<protein>
    <submittedName>
        <fullName evidence="8">Uncharacterized protein</fullName>
    </submittedName>
</protein>
<comment type="subcellular location">
    <subcellularLocation>
        <location evidence="1">Membrane</location>
        <topology evidence="1">Multi-pass membrane protein</topology>
    </subcellularLocation>
</comment>
<feature type="region of interest" description="Disordered" evidence="6">
    <location>
        <begin position="258"/>
        <end position="280"/>
    </location>
</feature>
<evidence type="ECO:0000313" key="8">
    <source>
        <dbReference type="EMBL" id="EEC51552.1"/>
    </source>
</evidence>
<dbReference type="AlphaFoldDB" id="B7FNS2"/>
<dbReference type="OrthoDB" id="430207at2759"/>
<dbReference type="Proteomes" id="UP000000759">
    <property type="component" value="Chromosome 1"/>
</dbReference>
<dbReference type="InterPro" id="IPR007248">
    <property type="entry name" value="Mpv17_PMP22"/>
</dbReference>
<dbReference type="GO" id="GO:0016020">
    <property type="term" value="C:membrane"/>
    <property type="evidence" value="ECO:0007669"/>
    <property type="project" value="UniProtKB-SubCell"/>
</dbReference>